<dbReference type="HOGENOM" id="CLU_027508_0_0_1"/>
<evidence type="ECO:0000259" key="2">
    <source>
        <dbReference type="Pfam" id="PF24809"/>
    </source>
</evidence>
<gene>
    <name evidence="4" type="ORF">HMPREF1541_09744</name>
</gene>
<organism evidence="4 5">
    <name type="scientific">Cyphellophora europaea (strain CBS 101466)</name>
    <name type="common">Phialophora europaea</name>
    <dbReference type="NCBI Taxonomy" id="1220924"/>
    <lineage>
        <taxon>Eukaryota</taxon>
        <taxon>Fungi</taxon>
        <taxon>Dikarya</taxon>
        <taxon>Ascomycota</taxon>
        <taxon>Pezizomycotina</taxon>
        <taxon>Eurotiomycetes</taxon>
        <taxon>Chaetothyriomycetidae</taxon>
        <taxon>Chaetothyriales</taxon>
        <taxon>Cyphellophoraceae</taxon>
        <taxon>Cyphellophora</taxon>
    </lineage>
</organism>
<proteinExistence type="predicted"/>
<evidence type="ECO:0000256" key="1">
    <source>
        <dbReference type="ARBA" id="ARBA00022737"/>
    </source>
</evidence>
<dbReference type="Pfam" id="PF24883">
    <property type="entry name" value="NPHP3_N"/>
    <property type="match status" value="1"/>
</dbReference>
<evidence type="ECO:0008006" key="6">
    <source>
        <dbReference type="Google" id="ProtNLM"/>
    </source>
</evidence>
<evidence type="ECO:0000259" key="3">
    <source>
        <dbReference type="Pfam" id="PF24883"/>
    </source>
</evidence>
<dbReference type="Pfam" id="PF24809">
    <property type="entry name" value="DUF7708"/>
    <property type="match status" value="1"/>
</dbReference>
<protein>
    <recommendedName>
        <fullName evidence="6">Fungal STAND N-terminal Goodbye domain-containing protein</fullName>
    </recommendedName>
</protein>
<name>W2SAG2_CYPE1</name>
<feature type="domain" description="DUF7708" evidence="2">
    <location>
        <begin position="97"/>
        <end position="233"/>
    </location>
</feature>
<dbReference type="PANTHER" id="PTHR10039:SF17">
    <property type="entry name" value="FUNGAL STAND N-TERMINAL GOODBYE DOMAIN-CONTAINING PROTEIN-RELATED"/>
    <property type="match status" value="1"/>
</dbReference>
<dbReference type="AlphaFoldDB" id="W2SAG2"/>
<dbReference type="OrthoDB" id="61900at2759"/>
<dbReference type="PANTHER" id="PTHR10039">
    <property type="entry name" value="AMELOGENIN"/>
    <property type="match status" value="1"/>
</dbReference>
<dbReference type="eggNOG" id="ENOG502SPJM">
    <property type="taxonomic scope" value="Eukaryota"/>
</dbReference>
<accession>W2SAG2</accession>
<feature type="domain" description="Nephrocystin 3-like N-terminal" evidence="3">
    <location>
        <begin position="370"/>
        <end position="494"/>
    </location>
</feature>
<dbReference type="EMBL" id="KB822713">
    <property type="protein sequence ID" value="ETN44869.1"/>
    <property type="molecule type" value="Genomic_DNA"/>
</dbReference>
<dbReference type="VEuPathDB" id="FungiDB:HMPREF1541_09744"/>
<evidence type="ECO:0000313" key="4">
    <source>
        <dbReference type="EMBL" id="ETN44869.1"/>
    </source>
</evidence>
<dbReference type="Proteomes" id="UP000030752">
    <property type="component" value="Unassembled WGS sequence"/>
</dbReference>
<sequence length="604" mass="67616">MYTGQGSPETQPGMARQCDSLALWYQPGSDDLIYRKALDACQGSKARLANILPDQANQLTAKDFDEGVVRRFVTAEYQKALKSLAQSKLKWLSEASNSIASVAVHLGDLLDPLVPQSPEYTIPFGCLMVIFKILVTKQEKREKAVTIFDNLLRKLDSLELYKVVLPTDTIKAQLAATSIDILELVVCVTEWCAIGRLSKIVDIVLLNSKYDFEEGVAKVEESYKMLRRLVKEATTTITVASYETLKQQSGIIDCIADYSKGMATQIAQLRQTVDSLQIDYTRTQLIQVRNWASDLTDALLPSESPFDENCNIWQPREFHLSPKDHWEENGMLNCLEEWSRAKHASLLAIFGPTMTASRDSWVTEFSLDMIQALRFQEICVPYVICDRQDDGTLSPAIVIKKLICQLLEQDPELILRTPGICNQRVFQRTVTFDQACSLFSKLVAESDLPVVVVVDRVDCCVAVLDDANESGDLIGFLSELLTTHAPRLKVVVTSADAPPADEDIPAGLPISMCTICTGTRHAYRESSHHQGHGKFEVVIYYTTVAGYKQAECLTKLSRLESFLKESAAKQRDITGVSWRTRRAQKRPLKRATIDRMQCAIEDAL</sequence>
<keyword evidence="5" id="KW-1185">Reference proteome</keyword>
<reference evidence="4 5" key="1">
    <citation type="submission" date="2013-03" db="EMBL/GenBank/DDBJ databases">
        <title>The Genome Sequence of Phialophora europaea CBS 101466.</title>
        <authorList>
            <consortium name="The Broad Institute Genomics Platform"/>
            <person name="Cuomo C."/>
            <person name="de Hoog S."/>
            <person name="Gorbushina A."/>
            <person name="Walker B."/>
            <person name="Young S.K."/>
            <person name="Zeng Q."/>
            <person name="Gargeya S."/>
            <person name="Fitzgerald M."/>
            <person name="Haas B."/>
            <person name="Abouelleil A."/>
            <person name="Allen A.W."/>
            <person name="Alvarado L."/>
            <person name="Arachchi H.M."/>
            <person name="Berlin A.M."/>
            <person name="Chapman S.B."/>
            <person name="Gainer-Dewar J."/>
            <person name="Goldberg J."/>
            <person name="Griggs A."/>
            <person name="Gujja S."/>
            <person name="Hansen M."/>
            <person name="Howarth C."/>
            <person name="Imamovic A."/>
            <person name="Ireland A."/>
            <person name="Larimer J."/>
            <person name="McCowan C."/>
            <person name="Murphy C."/>
            <person name="Pearson M."/>
            <person name="Poon T.W."/>
            <person name="Priest M."/>
            <person name="Roberts A."/>
            <person name="Saif S."/>
            <person name="Shea T."/>
            <person name="Sisk P."/>
            <person name="Sykes S."/>
            <person name="Wortman J."/>
            <person name="Nusbaum C."/>
            <person name="Birren B."/>
        </authorList>
    </citation>
    <scope>NUCLEOTIDE SEQUENCE [LARGE SCALE GENOMIC DNA]</scope>
    <source>
        <strain evidence="4 5">CBS 101466</strain>
    </source>
</reference>
<keyword evidence="1" id="KW-0677">Repeat</keyword>
<dbReference type="RefSeq" id="XP_008712639.1">
    <property type="nucleotide sequence ID" value="XM_008714417.1"/>
</dbReference>
<evidence type="ECO:0000313" key="5">
    <source>
        <dbReference type="Proteomes" id="UP000030752"/>
    </source>
</evidence>
<dbReference type="GeneID" id="19977083"/>
<dbReference type="InterPro" id="IPR056125">
    <property type="entry name" value="DUF7708"/>
</dbReference>
<dbReference type="InParanoid" id="W2SAG2"/>
<dbReference type="InterPro" id="IPR056884">
    <property type="entry name" value="NPHP3-like_N"/>
</dbReference>